<comment type="caution">
    <text evidence="1">The sequence shown here is derived from an EMBL/GenBank/DDBJ whole genome shotgun (WGS) entry which is preliminary data.</text>
</comment>
<protein>
    <submittedName>
        <fullName evidence="1">Uncharacterized protein</fullName>
    </submittedName>
</protein>
<accession>A0ACB0ZD35</accession>
<gene>
    <name evidence="1" type="ORF">MENTE1834_LOCUS23770</name>
</gene>
<name>A0ACB0ZD35_MELEN</name>
<evidence type="ECO:0000313" key="1">
    <source>
        <dbReference type="EMBL" id="CAK5076893.1"/>
    </source>
</evidence>
<evidence type="ECO:0000313" key="2">
    <source>
        <dbReference type="Proteomes" id="UP001497535"/>
    </source>
</evidence>
<reference evidence="1" key="1">
    <citation type="submission" date="2023-11" db="EMBL/GenBank/DDBJ databases">
        <authorList>
            <person name="Poullet M."/>
        </authorList>
    </citation>
    <scope>NUCLEOTIDE SEQUENCE</scope>
    <source>
        <strain evidence="1">E1834</strain>
    </source>
</reference>
<organism evidence="1 2">
    <name type="scientific">Meloidogyne enterolobii</name>
    <name type="common">Root-knot nematode worm</name>
    <name type="synonym">Meloidogyne mayaguensis</name>
    <dbReference type="NCBI Taxonomy" id="390850"/>
    <lineage>
        <taxon>Eukaryota</taxon>
        <taxon>Metazoa</taxon>
        <taxon>Ecdysozoa</taxon>
        <taxon>Nematoda</taxon>
        <taxon>Chromadorea</taxon>
        <taxon>Rhabditida</taxon>
        <taxon>Tylenchina</taxon>
        <taxon>Tylenchomorpha</taxon>
        <taxon>Tylenchoidea</taxon>
        <taxon>Meloidogynidae</taxon>
        <taxon>Meloidogyninae</taxon>
        <taxon>Meloidogyne</taxon>
    </lineage>
</organism>
<keyword evidence="2" id="KW-1185">Reference proteome</keyword>
<proteinExistence type="predicted"/>
<dbReference type="EMBL" id="CAVMJV010000031">
    <property type="protein sequence ID" value="CAK5076893.1"/>
    <property type="molecule type" value="Genomic_DNA"/>
</dbReference>
<dbReference type="Proteomes" id="UP001497535">
    <property type="component" value="Unassembled WGS sequence"/>
</dbReference>
<sequence>MAPATCITTAEDELINAPFYHGFQTAAEAEPLLTKDNGRFLVRLIEENGHFTVAALIRYHRFSQKPVNDESGACLRSYVERSHYAIYREQLTILSVIGHGEFGEVRKGKLRVGMQSIDVAVKTMITDKKGIDPNERHMRLQHRNIIRLFGVVVYNDPILIVTEYAPGGCLHDRLVEKRPTDKERLNFCRDICFGMAYLESKEVIHRDLTVRNCLLSKWNVVKITDFGLSLQGITKVLLPRARAPIRYVPPETLKTALFSHKSDVWGYGIALFEIWSKPHEEPYKEIQNNRQLRKRILEGYRLTPPKGMPKKMQELMLKTQSASPDNRPTFKTIKKIYFGEEKSTFREYVSRIFRIS</sequence>